<accession>A0ABV0G638</accession>
<evidence type="ECO:0000313" key="3">
    <source>
        <dbReference type="Proteomes" id="UP001495147"/>
    </source>
</evidence>
<dbReference type="EMBL" id="JBDPZD010000006">
    <property type="protein sequence ID" value="MEO3693189.1"/>
    <property type="molecule type" value="Genomic_DNA"/>
</dbReference>
<reference evidence="2 3" key="1">
    <citation type="submission" date="2024-05" db="EMBL/GenBank/DDBJ databases">
        <title>Roseateles sp. DJS-2-20 16S ribosomal RNA gene Genome sequencing and assembly.</title>
        <authorList>
            <person name="Woo H."/>
        </authorList>
    </citation>
    <scope>NUCLEOTIDE SEQUENCE [LARGE SCALE GENOMIC DNA]</scope>
    <source>
        <strain evidence="2 3">DJS-2-20</strain>
    </source>
</reference>
<dbReference type="Proteomes" id="UP001495147">
    <property type="component" value="Unassembled WGS sequence"/>
</dbReference>
<keyword evidence="1" id="KW-0732">Signal</keyword>
<organism evidence="2 3">
    <name type="scientific">Roseateles paludis</name>
    <dbReference type="NCBI Taxonomy" id="3145238"/>
    <lineage>
        <taxon>Bacteria</taxon>
        <taxon>Pseudomonadati</taxon>
        <taxon>Pseudomonadota</taxon>
        <taxon>Betaproteobacteria</taxon>
        <taxon>Burkholderiales</taxon>
        <taxon>Sphaerotilaceae</taxon>
        <taxon>Roseateles</taxon>
    </lineage>
</organism>
<feature type="signal peptide" evidence="1">
    <location>
        <begin position="1"/>
        <end position="25"/>
    </location>
</feature>
<keyword evidence="3" id="KW-1185">Reference proteome</keyword>
<gene>
    <name evidence="2" type="ORF">ABDJ85_17085</name>
</gene>
<dbReference type="RefSeq" id="WP_347706007.1">
    <property type="nucleotide sequence ID" value="NZ_JBDPZD010000006.1"/>
</dbReference>
<dbReference type="PROSITE" id="PS51257">
    <property type="entry name" value="PROKAR_LIPOPROTEIN"/>
    <property type="match status" value="1"/>
</dbReference>
<proteinExistence type="predicted"/>
<evidence type="ECO:0000313" key="2">
    <source>
        <dbReference type="EMBL" id="MEO3693189.1"/>
    </source>
</evidence>
<evidence type="ECO:0000256" key="1">
    <source>
        <dbReference type="SAM" id="SignalP"/>
    </source>
</evidence>
<sequence length="65" mass="6646">MNLPRLSSLALIATAAVLATGCVFAPPSSYQQDVAGDVAKMSEKAIATCGAGNVREVNAKSFTCK</sequence>
<comment type="caution">
    <text evidence="2">The sequence shown here is derived from an EMBL/GenBank/DDBJ whole genome shotgun (WGS) entry which is preliminary data.</text>
</comment>
<feature type="chain" id="PRO_5045492918" description="DUF4156 domain-containing protein" evidence="1">
    <location>
        <begin position="26"/>
        <end position="65"/>
    </location>
</feature>
<evidence type="ECO:0008006" key="4">
    <source>
        <dbReference type="Google" id="ProtNLM"/>
    </source>
</evidence>
<protein>
    <recommendedName>
        <fullName evidence="4">DUF4156 domain-containing protein</fullName>
    </recommendedName>
</protein>
<name>A0ABV0G638_9BURK</name>